<reference evidence="1 2" key="2">
    <citation type="submission" date="2018-03" db="EMBL/GenBank/DDBJ databases">
        <title>The ancient ancestry and fast evolution of plastids.</title>
        <authorList>
            <person name="Moore K.R."/>
            <person name="Magnabosco C."/>
            <person name="Momper L."/>
            <person name="Gold D.A."/>
            <person name="Bosak T."/>
            <person name="Fournier G.P."/>
        </authorList>
    </citation>
    <scope>NUCLEOTIDE SEQUENCE [LARGE SCALE GENOMIC DNA]</scope>
    <source>
        <strain evidence="1 2">ULC18</strain>
    </source>
</reference>
<organism evidence="1 2">
    <name type="scientific">Stenomitos frigidus ULC18</name>
    <dbReference type="NCBI Taxonomy" id="2107698"/>
    <lineage>
        <taxon>Bacteria</taxon>
        <taxon>Bacillati</taxon>
        <taxon>Cyanobacteriota</taxon>
        <taxon>Cyanophyceae</taxon>
        <taxon>Leptolyngbyales</taxon>
        <taxon>Leptolyngbyaceae</taxon>
        <taxon>Stenomitos</taxon>
    </lineage>
</organism>
<proteinExistence type="predicted"/>
<name>A0A2T1ELQ5_9CYAN</name>
<keyword evidence="2" id="KW-1185">Reference proteome</keyword>
<sequence length="177" mass="19947">MTSKLSKYPRLPPLEPYSGESLPHYLGRFRRLKSTGAPSPSALGQMVGIGAVVAQWEQGYFNPFPTVEQLSTLGTVIGLDMDTLTRMLQPKGVTLDSRPIRLCGACYAEHPCHRIKWQFKSKLSPRCDHHKLKLLMKCPGCEQPFPVPSLWLEGKCQNAKCGMRYSRMAKHQKSVLY</sequence>
<reference evidence="2" key="1">
    <citation type="submission" date="2018-02" db="EMBL/GenBank/DDBJ databases">
        <authorList>
            <person name="Moore K."/>
            <person name="Momper L."/>
        </authorList>
    </citation>
    <scope>NUCLEOTIDE SEQUENCE [LARGE SCALE GENOMIC DNA]</scope>
    <source>
        <strain evidence="2">ULC18</strain>
    </source>
</reference>
<dbReference type="EMBL" id="PVWK01000017">
    <property type="protein sequence ID" value="PSB33677.1"/>
    <property type="molecule type" value="Genomic_DNA"/>
</dbReference>
<comment type="caution">
    <text evidence="1">The sequence shown here is derived from an EMBL/GenBank/DDBJ whole genome shotgun (WGS) entry which is preliminary data.</text>
</comment>
<evidence type="ECO:0000313" key="1">
    <source>
        <dbReference type="EMBL" id="PSB33677.1"/>
    </source>
</evidence>
<evidence type="ECO:0000313" key="2">
    <source>
        <dbReference type="Proteomes" id="UP000239576"/>
    </source>
</evidence>
<dbReference type="OrthoDB" id="455810at2"/>
<dbReference type="Proteomes" id="UP000239576">
    <property type="component" value="Unassembled WGS sequence"/>
</dbReference>
<gene>
    <name evidence="1" type="ORF">C7B82_04120</name>
</gene>
<accession>A0A2T1ELQ5</accession>
<protein>
    <submittedName>
        <fullName evidence="1">Uncharacterized protein</fullName>
    </submittedName>
</protein>
<dbReference type="AlphaFoldDB" id="A0A2T1ELQ5"/>